<evidence type="ECO:0000313" key="4">
    <source>
        <dbReference type="Proteomes" id="UP000270094"/>
    </source>
</evidence>
<reference evidence="3 4" key="1">
    <citation type="submission" date="2018-11" db="EMBL/GenBank/DDBJ databases">
        <authorList>
            <consortium name="Pathogen Informatics"/>
        </authorList>
    </citation>
    <scope>NUCLEOTIDE SEQUENCE [LARGE SCALE GENOMIC DNA]</scope>
</reference>
<dbReference type="Proteomes" id="UP000270094">
    <property type="component" value="Unassembled WGS sequence"/>
</dbReference>
<proteinExistence type="predicted"/>
<dbReference type="AlphaFoldDB" id="A0A3P7JR75"/>
<dbReference type="InterPro" id="IPR032675">
    <property type="entry name" value="LRR_dom_sf"/>
</dbReference>
<evidence type="ECO:0000256" key="1">
    <source>
        <dbReference type="ARBA" id="ARBA00022614"/>
    </source>
</evidence>
<gene>
    <name evidence="3" type="ORF">SVUK_LOCUS18421</name>
</gene>
<protein>
    <submittedName>
        <fullName evidence="3">Uncharacterized protein</fullName>
    </submittedName>
</protein>
<dbReference type="InterPro" id="IPR003591">
    <property type="entry name" value="Leu-rich_rpt_typical-subtyp"/>
</dbReference>
<name>A0A3P7JR75_STRVU</name>
<sequence length="183" mass="20317">MSFIEWPELATVTKEQRFELVVKDAKGRNPPLSDEELQKTVFEKNPHLNFISISGSGLSHLSSSIVACVQLTKLVIIRNDLVSVPEEIGTLTKLTFVDLSNNHLESLPASFAKLSKMETFVASGNKLSNEGLFDFSSMHSLLVVDLSYNELTSVPKSLTGGQLVRLHTLNFAHNKIKEIFNKC</sequence>
<dbReference type="InterPro" id="IPR050216">
    <property type="entry name" value="LRR_domain-containing"/>
</dbReference>
<dbReference type="EMBL" id="UYYB01123007">
    <property type="protein sequence ID" value="VDM83423.1"/>
    <property type="molecule type" value="Genomic_DNA"/>
</dbReference>
<dbReference type="GO" id="GO:0005737">
    <property type="term" value="C:cytoplasm"/>
    <property type="evidence" value="ECO:0007669"/>
    <property type="project" value="TreeGrafter"/>
</dbReference>
<organism evidence="3 4">
    <name type="scientific">Strongylus vulgaris</name>
    <name type="common">Blood worm</name>
    <dbReference type="NCBI Taxonomy" id="40348"/>
    <lineage>
        <taxon>Eukaryota</taxon>
        <taxon>Metazoa</taxon>
        <taxon>Ecdysozoa</taxon>
        <taxon>Nematoda</taxon>
        <taxon>Chromadorea</taxon>
        <taxon>Rhabditida</taxon>
        <taxon>Rhabditina</taxon>
        <taxon>Rhabditomorpha</taxon>
        <taxon>Strongyloidea</taxon>
        <taxon>Strongylidae</taxon>
        <taxon>Strongylus</taxon>
    </lineage>
</organism>
<dbReference type="PANTHER" id="PTHR48051">
    <property type="match status" value="1"/>
</dbReference>
<dbReference type="InterPro" id="IPR001611">
    <property type="entry name" value="Leu-rich_rpt"/>
</dbReference>
<evidence type="ECO:0000256" key="2">
    <source>
        <dbReference type="ARBA" id="ARBA00022737"/>
    </source>
</evidence>
<keyword evidence="4" id="KW-1185">Reference proteome</keyword>
<dbReference type="SUPFAM" id="SSF52058">
    <property type="entry name" value="L domain-like"/>
    <property type="match status" value="1"/>
</dbReference>
<dbReference type="Pfam" id="PF13855">
    <property type="entry name" value="LRR_8"/>
    <property type="match status" value="1"/>
</dbReference>
<keyword evidence="2" id="KW-0677">Repeat</keyword>
<dbReference type="PRINTS" id="PR00019">
    <property type="entry name" value="LEURICHRPT"/>
</dbReference>
<accession>A0A3P7JR75</accession>
<dbReference type="Gene3D" id="3.80.10.10">
    <property type="entry name" value="Ribonuclease Inhibitor"/>
    <property type="match status" value="2"/>
</dbReference>
<dbReference type="PANTHER" id="PTHR48051:SF1">
    <property type="entry name" value="RAS SUPPRESSOR PROTEIN 1"/>
    <property type="match status" value="1"/>
</dbReference>
<dbReference type="OrthoDB" id="67933at2759"/>
<evidence type="ECO:0000313" key="3">
    <source>
        <dbReference type="EMBL" id="VDM83423.1"/>
    </source>
</evidence>
<dbReference type="PROSITE" id="PS51450">
    <property type="entry name" value="LRR"/>
    <property type="match status" value="1"/>
</dbReference>
<dbReference type="SMART" id="SM00369">
    <property type="entry name" value="LRR_TYP"/>
    <property type="match status" value="3"/>
</dbReference>
<keyword evidence="1" id="KW-0433">Leucine-rich repeat</keyword>